<name>A0A0X8XAQ4_HALHR</name>
<dbReference type="InterPro" id="IPR014729">
    <property type="entry name" value="Rossmann-like_a/b/a_fold"/>
</dbReference>
<dbReference type="InterPro" id="IPR004821">
    <property type="entry name" value="Cyt_trans-like"/>
</dbReference>
<dbReference type="GO" id="GO:0009435">
    <property type="term" value="P:NAD+ biosynthetic process"/>
    <property type="evidence" value="ECO:0007669"/>
    <property type="project" value="UniProtKB-UniRule"/>
</dbReference>
<evidence type="ECO:0000256" key="9">
    <source>
        <dbReference type="ARBA" id="ARBA00023027"/>
    </source>
</evidence>
<evidence type="ECO:0000256" key="5">
    <source>
        <dbReference type="ARBA" id="ARBA00022679"/>
    </source>
</evidence>
<evidence type="ECO:0000313" key="13">
    <source>
        <dbReference type="EMBL" id="BAU58561.1"/>
    </source>
</evidence>
<dbReference type="KEGG" id="hhk:HH1059_18730"/>
<dbReference type="InterPro" id="IPR005248">
    <property type="entry name" value="NadD/NMNAT"/>
</dbReference>
<dbReference type="NCBIfam" id="NF000839">
    <property type="entry name" value="PRK00071.1-1"/>
    <property type="match status" value="1"/>
</dbReference>
<keyword evidence="14" id="KW-1185">Reference proteome</keyword>
<keyword evidence="4 11" id="KW-0662">Pyridine nucleotide biosynthesis</keyword>
<dbReference type="PANTHER" id="PTHR39321:SF3">
    <property type="entry name" value="PHOSPHOPANTETHEINE ADENYLYLTRANSFERASE"/>
    <property type="match status" value="1"/>
</dbReference>
<keyword evidence="6 11" id="KW-0548">Nucleotidyltransferase</keyword>
<comment type="catalytic activity">
    <reaction evidence="10 11">
        <text>nicotinate beta-D-ribonucleotide + ATP + H(+) = deamido-NAD(+) + diphosphate</text>
        <dbReference type="Rhea" id="RHEA:22860"/>
        <dbReference type="ChEBI" id="CHEBI:15378"/>
        <dbReference type="ChEBI" id="CHEBI:30616"/>
        <dbReference type="ChEBI" id="CHEBI:33019"/>
        <dbReference type="ChEBI" id="CHEBI:57502"/>
        <dbReference type="ChEBI" id="CHEBI:58437"/>
        <dbReference type="EC" id="2.7.7.18"/>
    </reaction>
</comment>
<comment type="pathway">
    <text evidence="2 11">Cofactor biosynthesis; NAD(+) biosynthesis; deamido-NAD(+) from nicotinate D-ribonucleotide: step 1/1.</text>
</comment>
<feature type="domain" description="Cytidyltransferase-like" evidence="12">
    <location>
        <begin position="14"/>
        <end position="195"/>
    </location>
</feature>
<dbReference type="HAMAP" id="MF_00244">
    <property type="entry name" value="NaMN_adenylyltr"/>
    <property type="match status" value="1"/>
</dbReference>
<dbReference type="GO" id="GO:0004515">
    <property type="term" value="F:nicotinate-nucleotide adenylyltransferase activity"/>
    <property type="evidence" value="ECO:0007669"/>
    <property type="project" value="UniProtKB-UniRule"/>
</dbReference>
<reference evidence="13" key="1">
    <citation type="submission" date="2016-02" db="EMBL/GenBank/DDBJ databases">
        <title>Halorhodospira halochloris DSM-1059 complete genome, version 2.</title>
        <authorList>
            <person name="Tsukatani Y."/>
        </authorList>
    </citation>
    <scope>NUCLEOTIDE SEQUENCE</scope>
    <source>
        <strain evidence="13">DSM 1059</strain>
    </source>
</reference>
<evidence type="ECO:0000256" key="7">
    <source>
        <dbReference type="ARBA" id="ARBA00022741"/>
    </source>
</evidence>
<dbReference type="AlphaFoldDB" id="A0A0X8XAQ4"/>
<comment type="similarity">
    <text evidence="3 11">Belongs to the NadD family.</text>
</comment>
<dbReference type="SUPFAM" id="SSF52374">
    <property type="entry name" value="Nucleotidylyl transferase"/>
    <property type="match status" value="1"/>
</dbReference>
<protein>
    <recommendedName>
        <fullName evidence="11">Probable nicotinate-nucleotide adenylyltransferase</fullName>
        <ecNumber evidence="11">2.7.7.18</ecNumber>
    </recommendedName>
    <alternativeName>
        <fullName evidence="11">Deamido-NAD(+) diphosphorylase</fullName>
    </alternativeName>
    <alternativeName>
        <fullName evidence="11">Deamido-NAD(+) pyrophosphorylase</fullName>
    </alternativeName>
    <alternativeName>
        <fullName evidence="11">Nicotinate mononucleotide adenylyltransferase</fullName>
        <shortName evidence="11">NaMN adenylyltransferase</shortName>
    </alternativeName>
</protein>
<dbReference type="NCBIfam" id="TIGR00482">
    <property type="entry name" value="nicotinate (nicotinamide) nucleotide adenylyltransferase"/>
    <property type="match status" value="1"/>
</dbReference>
<accession>A0A0X8XAQ4</accession>
<dbReference type="GO" id="GO:0005524">
    <property type="term" value="F:ATP binding"/>
    <property type="evidence" value="ECO:0007669"/>
    <property type="project" value="UniProtKB-KW"/>
</dbReference>
<evidence type="ECO:0000256" key="3">
    <source>
        <dbReference type="ARBA" id="ARBA00009014"/>
    </source>
</evidence>
<gene>
    <name evidence="11 13" type="primary">nadD</name>
    <name evidence="13" type="ORF">HH1059_18730</name>
</gene>
<dbReference type="Proteomes" id="UP000218890">
    <property type="component" value="Chromosome"/>
</dbReference>
<evidence type="ECO:0000256" key="8">
    <source>
        <dbReference type="ARBA" id="ARBA00022840"/>
    </source>
</evidence>
<evidence type="ECO:0000256" key="10">
    <source>
        <dbReference type="ARBA" id="ARBA00048721"/>
    </source>
</evidence>
<dbReference type="Pfam" id="PF01467">
    <property type="entry name" value="CTP_transf_like"/>
    <property type="match status" value="1"/>
</dbReference>
<dbReference type="EMBL" id="AP017372">
    <property type="protein sequence ID" value="BAU58561.1"/>
    <property type="molecule type" value="Genomic_DNA"/>
</dbReference>
<evidence type="ECO:0000256" key="4">
    <source>
        <dbReference type="ARBA" id="ARBA00022642"/>
    </source>
</evidence>
<proteinExistence type="inferred from homology"/>
<evidence type="ECO:0000256" key="11">
    <source>
        <dbReference type="HAMAP-Rule" id="MF_00244"/>
    </source>
</evidence>
<dbReference type="UniPathway" id="UPA00253">
    <property type="reaction ID" value="UER00332"/>
</dbReference>
<dbReference type="PANTHER" id="PTHR39321">
    <property type="entry name" value="NICOTINATE-NUCLEOTIDE ADENYLYLTRANSFERASE-RELATED"/>
    <property type="match status" value="1"/>
</dbReference>
<evidence type="ECO:0000256" key="1">
    <source>
        <dbReference type="ARBA" id="ARBA00002324"/>
    </source>
</evidence>
<comment type="function">
    <text evidence="1 11">Catalyzes the reversible adenylation of nicotinate mononucleotide (NaMN) to nicotinic acid adenine dinucleotide (NaAD).</text>
</comment>
<evidence type="ECO:0000313" key="14">
    <source>
        <dbReference type="Proteomes" id="UP000218890"/>
    </source>
</evidence>
<dbReference type="CDD" id="cd02165">
    <property type="entry name" value="NMNAT"/>
    <property type="match status" value="1"/>
</dbReference>
<dbReference type="Gene3D" id="3.40.50.620">
    <property type="entry name" value="HUPs"/>
    <property type="match status" value="1"/>
</dbReference>
<sequence length="226" mass="25166">MTIGLQAAHHSIGILGGTFDPIHYGHLRPAEEVREALQLSELRFMPARIPPHRARPRLSPQVRAELVELAIADNPAAVVDTRELHREGPSYTVDTLVQIWAEQREKGAQTSICLILGYDTFLGLPGWSRWRQLFDLAHIVVAERPGVTGQMPAELAAVLAERHISDPALLHNQAFGGIYVQPVTPLPISATGIRRALANCKSVRYLLPERVRERIVAESLYGYRQL</sequence>
<keyword evidence="5 11" id="KW-0808">Transferase</keyword>
<dbReference type="EC" id="2.7.7.18" evidence="11"/>
<dbReference type="NCBIfam" id="TIGR00125">
    <property type="entry name" value="cyt_tran_rel"/>
    <property type="match status" value="1"/>
</dbReference>
<keyword evidence="9 11" id="KW-0520">NAD</keyword>
<keyword evidence="7 11" id="KW-0547">Nucleotide-binding</keyword>
<dbReference type="RefSeq" id="WP_231901928.1">
    <property type="nucleotide sequence ID" value="NZ_AP017372.2"/>
</dbReference>
<keyword evidence="8 11" id="KW-0067">ATP-binding</keyword>
<evidence type="ECO:0000256" key="2">
    <source>
        <dbReference type="ARBA" id="ARBA00005019"/>
    </source>
</evidence>
<evidence type="ECO:0000256" key="6">
    <source>
        <dbReference type="ARBA" id="ARBA00022695"/>
    </source>
</evidence>
<evidence type="ECO:0000259" key="12">
    <source>
        <dbReference type="Pfam" id="PF01467"/>
    </source>
</evidence>
<organism evidence="13 14">
    <name type="scientific">Halorhodospira halochloris</name>
    <name type="common">Ectothiorhodospira halochloris</name>
    <dbReference type="NCBI Taxonomy" id="1052"/>
    <lineage>
        <taxon>Bacteria</taxon>
        <taxon>Pseudomonadati</taxon>
        <taxon>Pseudomonadota</taxon>
        <taxon>Gammaproteobacteria</taxon>
        <taxon>Chromatiales</taxon>
        <taxon>Ectothiorhodospiraceae</taxon>
        <taxon>Halorhodospira</taxon>
    </lineage>
</organism>